<protein>
    <submittedName>
        <fullName evidence="2">Uncharacterized protein</fullName>
    </submittedName>
</protein>
<comment type="caution">
    <text evidence="2">The sequence shown here is derived from an EMBL/GenBank/DDBJ whole genome shotgun (WGS) entry which is preliminary data.</text>
</comment>
<evidence type="ECO:0000313" key="2">
    <source>
        <dbReference type="EMBL" id="MFD0918115.1"/>
    </source>
</evidence>
<evidence type="ECO:0000313" key="3">
    <source>
        <dbReference type="Proteomes" id="UP001597018"/>
    </source>
</evidence>
<organism evidence="2 3">
    <name type="scientific">Saccharopolyspora rosea</name>
    <dbReference type="NCBI Taxonomy" id="524884"/>
    <lineage>
        <taxon>Bacteria</taxon>
        <taxon>Bacillati</taxon>
        <taxon>Actinomycetota</taxon>
        <taxon>Actinomycetes</taxon>
        <taxon>Pseudonocardiales</taxon>
        <taxon>Pseudonocardiaceae</taxon>
        <taxon>Saccharopolyspora</taxon>
    </lineage>
</organism>
<feature type="compositionally biased region" description="Low complexity" evidence="1">
    <location>
        <begin position="138"/>
        <end position="147"/>
    </location>
</feature>
<feature type="compositionally biased region" description="Gly residues" evidence="1">
    <location>
        <begin position="232"/>
        <end position="248"/>
    </location>
</feature>
<feature type="compositionally biased region" description="Low complexity" evidence="1">
    <location>
        <begin position="177"/>
        <end position="196"/>
    </location>
</feature>
<keyword evidence="3" id="KW-1185">Reference proteome</keyword>
<feature type="region of interest" description="Disordered" evidence="1">
    <location>
        <begin position="125"/>
        <end position="254"/>
    </location>
</feature>
<name>A0ABW3FJ24_9PSEU</name>
<evidence type="ECO:0000256" key="1">
    <source>
        <dbReference type="SAM" id="MobiDB-lite"/>
    </source>
</evidence>
<accession>A0ABW3FJ24</accession>
<reference evidence="3" key="1">
    <citation type="journal article" date="2019" name="Int. J. Syst. Evol. Microbiol.">
        <title>The Global Catalogue of Microorganisms (GCM) 10K type strain sequencing project: providing services to taxonomists for standard genome sequencing and annotation.</title>
        <authorList>
            <consortium name="The Broad Institute Genomics Platform"/>
            <consortium name="The Broad Institute Genome Sequencing Center for Infectious Disease"/>
            <person name="Wu L."/>
            <person name="Ma J."/>
        </authorList>
    </citation>
    <scope>NUCLEOTIDE SEQUENCE [LARGE SCALE GENOMIC DNA]</scope>
    <source>
        <strain evidence="3">CCUG 56401</strain>
    </source>
</reference>
<feature type="compositionally biased region" description="Basic and acidic residues" evidence="1">
    <location>
        <begin position="203"/>
        <end position="213"/>
    </location>
</feature>
<feature type="compositionally biased region" description="Pro residues" evidence="1">
    <location>
        <begin position="149"/>
        <end position="163"/>
    </location>
</feature>
<feature type="compositionally biased region" description="Low complexity" evidence="1">
    <location>
        <begin position="221"/>
        <end position="231"/>
    </location>
</feature>
<dbReference type="Proteomes" id="UP001597018">
    <property type="component" value="Unassembled WGS sequence"/>
</dbReference>
<dbReference type="RefSeq" id="WP_263250245.1">
    <property type="nucleotide sequence ID" value="NZ_BAABLT010000034.1"/>
</dbReference>
<proteinExistence type="predicted"/>
<gene>
    <name evidence="2" type="ORF">ACFQ16_00010</name>
</gene>
<dbReference type="EMBL" id="JBHTIW010000001">
    <property type="protein sequence ID" value="MFD0918115.1"/>
    <property type="molecule type" value="Genomic_DNA"/>
</dbReference>
<sequence>MSQSDRTTGGTRRWRLLTRALVVAGATVAGTSAAWLIGSEHSAHAADLHLPSAVSSVVGGQADAGAERGDPAAFSLHDLDPVHLVRSAPRQLIGAAEPVTKPVTGALHDSAAEVGDVAGKTLDDTAHHAQSLSRTVDSGLSGLGRPLLPERPGPDPAPQPQPQPQEAQPAPAPAPAPEVHAPAPVGVPTATTTRAPQHAAVTPERDQRSRPDSPAEPGKTAPFAMPAPSGASGSGGTADGPHHGGGLGWYPVEPDAHHPLAAVLAREHTFLPVGVPEPQPGTTPD</sequence>